<organism evidence="2 3">
    <name type="scientific">Hyaloscypha variabilis (strain UAMH 11265 / GT02V1 / F)</name>
    <name type="common">Meliniomyces variabilis</name>
    <dbReference type="NCBI Taxonomy" id="1149755"/>
    <lineage>
        <taxon>Eukaryota</taxon>
        <taxon>Fungi</taxon>
        <taxon>Dikarya</taxon>
        <taxon>Ascomycota</taxon>
        <taxon>Pezizomycotina</taxon>
        <taxon>Leotiomycetes</taxon>
        <taxon>Helotiales</taxon>
        <taxon>Hyaloscyphaceae</taxon>
        <taxon>Hyaloscypha</taxon>
        <taxon>Hyaloscypha variabilis</taxon>
    </lineage>
</organism>
<dbReference type="AlphaFoldDB" id="A0A2J6R917"/>
<feature type="compositionally biased region" description="Polar residues" evidence="1">
    <location>
        <begin position="657"/>
        <end position="666"/>
    </location>
</feature>
<feature type="compositionally biased region" description="Acidic residues" evidence="1">
    <location>
        <begin position="646"/>
        <end position="656"/>
    </location>
</feature>
<feature type="region of interest" description="Disordered" evidence="1">
    <location>
        <begin position="731"/>
        <end position="779"/>
    </location>
</feature>
<gene>
    <name evidence="2" type="ORF">L207DRAFT_588490</name>
</gene>
<feature type="region of interest" description="Disordered" evidence="1">
    <location>
        <begin position="60"/>
        <end position="95"/>
    </location>
</feature>
<feature type="compositionally biased region" description="Basic and acidic residues" evidence="1">
    <location>
        <begin position="223"/>
        <end position="232"/>
    </location>
</feature>
<feature type="region of interest" description="Disordered" evidence="1">
    <location>
        <begin position="396"/>
        <end position="507"/>
    </location>
</feature>
<feature type="compositionally biased region" description="Polar residues" evidence="1">
    <location>
        <begin position="401"/>
        <end position="412"/>
    </location>
</feature>
<feature type="compositionally biased region" description="Basic and acidic residues" evidence="1">
    <location>
        <begin position="63"/>
        <end position="82"/>
    </location>
</feature>
<feature type="compositionally biased region" description="Basic residues" evidence="1">
    <location>
        <begin position="233"/>
        <end position="247"/>
    </location>
</feature>
<feature type="compositionally biased region" description="Low complexity" evidence="1">
    <location>
        <begin position="448"/>
        <end position="466"/>
    </location>
</feature>
<name>A0A2J6R917_HYAVF</name>
<sequence length="943" mass="103253">MDAEGFGTAAEASTTNWEVYKDAFAPPAPSRRVKAWERAPVPAHAPRLQGQKVWKKVGLKTHSKGDDQENLGHEAAQEELERGGMGARKRARVRGGNKEDISNALWKTGILEQENAFLPSSPKKQRMSMGPGDMDAFVVPRKRTNANHLITPRKPGRKVPLMEHTQAIIASTTPQKLLTQNPTKLSPQKTLLNDQETTSSTVKSPTKASPQRIPLNDMDLNEDEAKLPAEKPVRRRKSLRRSTRRLTRGTTPEQPPAAPAEDTLANNEPPVAKATIEAAPDSTLATVAVSSKSLDEAALVVPKDASLELNQGSLPESLPETKPTIECPPATPKVVEDTLKEKSHDDAEILTQAFVTTKEDLPNALVEPATTIEDPFTTTSSATPKSMIPVLISIEIGPETEFTSPTKASGTPRQKRKTPQRQGSRRSARSARANSMPPEDLPDRDTSASHNPNPASSPIKPRTTKTPTKKARKFTVHDVEATEDISTQPAIHQEDEPKPDASQPMLESEKHIDHADSTEIETENETIVTTQSCKMASELRNIEILKSSTETTLSSSRIEGEDSDLVQTGAAVVNDHESISCEIVNSTTAISTENENIPSPLGPSQSEDLPEHIEPALDETREGSIEALEVFEPISVSVSTEKMLEDSIEEPGDELPESSTPNPSTTELVEAISENAPANTFDQDDTDMLRNFLTRVKANKAAKAGTSIPKRKRSLPHSPIRLPLESVDAALSPSSPKAKDEFDLSLPDHLTTKRKQEDTDLGDDEGREAKSIRRSGRTRLPVKAAPLAAPSFIPVRRLGQDGDNTVTLRRNEEKELAALTRINTRKNKGGAQLPMQVLAKQAEEKEDPASRQRALKEVFDEKTQRQKKGKKRKTVIWAEELAQFQTEEGKTLELDKEPEKEKEKVAPVEDKKTAVKVGVRSKMALGMAVNGTPAPKRKMRGRS</sequence>
<accession>A0A2J6R917</accession>
<evidence type="ECO:0000313" key="2">
    <source>
        <dbReference type="EMBL" id="PMD35000.1"/>
    </source>
</evidence>
<dbReference type="EMBL" id="KZ613953">
    <property type="protein sequence ID" value="PMD35000.1"/>
    <property type="molecule type" value="Genomic_DNA"/>
</dbReference>
<feature type="region of interest" description="Disordered" evidence="1">
    <location>
        <begin position="702"/>
        <end position="721"/>
    </location>
</feature>
<evidence type="ECO:0000256" key="1">
    <source>
        <dbReference type="SAM" id="MobiDB-lite"/>
    </source>
</evidence>
<feature type="compositionally biased region" description="Polar residues" evidence="1">
    <location>
        <begin position="172"/>
        <end position="209"/>
    </location>
</feature>
<feature type="region of interest" description="Disordered" evidence="1">
    <location>
        <begin position="889"/>
        <end position="911"/>
    </location>
</feature>
<proteinExistence type="predicted"/>
<evidence type="ECO:0000313" key="3">
    <source>
        <dbReference type="Proteomes" id="UP000235786"/>
    </source>
</evidence>
<dbReference type="Proteomes" id="UP000235786">
    <property type="component" value="Unassembled WGS sequence"/>
</dbReference>
<keyword evidence="3" id="KW-1185">Reference proteome</keyword>
<reference evidence="2 3" key="1">
    <citation type="submission" date="2016-04" db="EMBL/GenBank/DDBJ databases">
        <title>A degradative enzymes factory behind the ericoid mycorrhizal symbiosis.</title>
        <authorList>
            <consortium name="DOE Joint Genome Institute"/>
            <person name="Martino E."/>
            <person name="Morin E."/>
            <person name="Grelet G."/>
            <person name="Kuo A."/>
            <person name="Kohler A."/>
            <person name="Daghino S."/>
            <person name="Barry K."/>
            <person name="Choi C."/>
            <person name="Cichocki N."/>
            <person name="Clum A."/>
            <person name="Copeland A."/>
            <person name="Hainaut M."/>
            <person name="Haridas S."/>
            <person name="Labutti K."/>
            <person name="Lindquist E."/>
            <person name="Lipzen A."/>
            <person name="Khouja H.-R."/>
            <person name="Murat C."/>
            <person name="Ohm R."/>
            <person name="Olson A."/>
            <person name="Spatafora J."/>
            <person name="Veneault-Fourrey C."/>
            <person name="Henrissat B."/>
            <person name="Grigoriev I."/>
            <person name="Martin F."/>
            <person name="Perotto S."/>
        </authorList>
    </citation>
    <scope>NUCLEOTIDE SEQUENCE [LARGE SCALE GENOMIC DNA]</scope>
    <source>
        <strain evidence="2 3">F</strain>
    </source>
</reference>
<protein>
    <submittedName>
        <fullName evidence="2">Uncharacterized protein</fullName>
    </submittedName>
</protein>
<dbReference type="OrthoDB" id="4207369at2759"/>
<feature type="compositionally biased region" description="Basic residues" evidence="1">
    <location>
        <begin position="413"/>
        <end position="429"/>
    </location>
</feature>
<feature type="region of interest" description="Disordered" evidence="1">
    <location>
        <begin position="172"/>
        <end position="266"/>
    </location>
</feature>
<feature type="region of interest" description="Disordered" evidence="1">
    <location>
        <begin position="645"/>
        <end position="666"/>
    </location>
</feature>